<evidence type="ECO:0000256" key="6">
    <source>
        <dbReference type="ARBA" id="ARBA00023145"/>
    </source>
</evidence>
<dbReference type="EMBL" id="JAHWGI010001426">
    <property type="protein sequence ID" value="KAK3931462.1"/>
    <property type="molecule type" value="Genomic_DNA"/>
</dbReference>
<comment type="caution">
    <text evidence="10">The sequence shown here is derived from an EMBL/GenBank/DDBJ whole genome shotgun (WGS) entry which is preliminary data.</text>
</comment>
<feature type="domain" description="Peptidase C1A papain C-terminal" evidence="9">
    <location>
        <begin position="88"/>
        <end position="430"/>
    </location>
</feature>
<protein>
    <submittedName>
        <fullName evidence="10">Cathepsin B</fullName>
    </submittedName>
</protein>
<dbReference type="PROSITE" id="PS00640">
    <property type="entry name" value="THIOL_PROTEASE_ASN"/>
    <property type="match status" value="1"/>
</dbReference>
<evidence type="ECO:0000259" key="9">
    <source>
        <dbReference type="SMART" id="SM00645"/>
    </source>
</evidence>
<keyword evidence="11" id="KW-1185">Reference proteome</keyword>
<organism evidence="10 11">
    <name type="scientific">Frankliniella fusca</name>
    <dbReference type="NCBI Taxonomy" id="407009"/>
    <lineage>
        <taxon>Eukaryota</taxon>
        <taxon>Metazoa</taxon>
        <taxon>Ecdysozoa</taxon>
        <taxon>Arthropoda</taxon>
        <taxon>Hexapoda</taxon>
        <taxon>Insecta</taxon>
        <taxon>Pterygota</taxon>
        <taxon>Neoptera</taxon>
        <taxon>Paraneoptera</taxon>
        <taxon>Thysanoptera</taxon>
        <taxon>Terebrantia</taxon>
        <taxon>Thripoidea</taxon>
        <taxon>Thripidae</taxon>
        <taxon>Frankliniella</taxon>
    </lineage>
</organism>
<evidence type="ECO:0000256" key="3">
    <source>
        <dbReference type="ARBA" id="ARBA00022729"/>
    </source>
</evidence>
<evidence type="ECO:0000256" key="5">
    <source>
        <dbReference type="ARBA" id="ARBA00022807"/>
    </source>
</evidence>
<dbReference type="PRINTS" id="PR00705">
    <property type="entry name" value="PAPAIN"/>
</dbReference>
<accession>A0AAE1LVE5</accession>
<keyword evidence="2" id="KW-0645">Protease</keyword>
<dbReference type="Gene3D" id="3.90.70.10">
    <property type="entry name" value="Cysteine proteinases"/>
    <property type="match status" value="2"/>
</dbReference>
<gene>
    <name evidence="10" type="ORF">KUF71_006480</name>
</gene>
<dbReference type="InterPro" id="IPR013128">
    <property type="entry name" value="Peptidase_C1A"/>
</dbReference>
<dbReference type="GO" id="GO:0006508">
    <property type="term" value="P:proteolysis"/>
    <property type="evidence" value="ECO:0007669"/>
    <property type="project" value="UniProtKB-KW"/>
</dbReference>
<comment type="similarity">
    <text evidence="1">Belongs to the peptidase C1 family.</text>
</comment>
<name>A0AAE1LVE5_9NEOP</name>
<dbReference type="AlphaFoldDB" id="A0AAE1LVE5"/>
<keyword evidence="3 8" id="KW-0732">Signal</keyword>
<evidence type="ECO:0000256" key="7">
    <source>
        <dbReference type="ARBA" id="ARBA00023157"/>
    </source>
</evidence>
<dbReference type="Pfam" id="PF08127">
    <property type="entry name" value="Propeptide_C1"/>
    <property type="match status" value="1"/>
</dbReference>
<dbReference type="InterPro" id="IPR000668">
    <property type="entry name" value="Peptidase_C1A_C"/>
</dbReference>
<dbReference type="GO" id="GO:0004197">
    <property type="term" value="F:cysteine-type endopeptidase activity"/>
    <property type="evidence" value="ECO:0007669"/>
    <property type="project" value="InterPro"/>
</dbReference>
<evidence type="ECO:0000256" key="8">
    <source>
        <dbReference type="SAM" id="SignalP"/>
    </source>
</evidence>
<dbReference type="InterPro" id="IPR012599">
    <property type="entry name" value="Propeptide_C1A"/>
</dbReference>
<reference evidence="10" key="2">
    <citation type="journal article" date="2023" name="BMC Genomics">
        <title>Pest status, molecular evolution, and epigenetic factors derived from the genome assembly of Frankliniella fusca, a thysanopteran phytovirus vector.</title>
        <authorList>
            <person name="Catto M.A."/>
            <person name="Labadie P.E."/>
            <person name="Jacobson A.L."/>
            <person name="Kennedy G.G."/>
            <person name="Srinivasan R."/>
            <person name="Hunt B.G."/>
        </authorList>
    </citation>
    <scope>NUCLEOTIDE SEQUENCE</scope>
    <source>
        <strain evidence="10">PL_HMW_Pooled</strain>
    </source>
</reference>
<dbReference type="CDD" id="cd02620">
    <property type="entry name" value="Peptidase_C1A_CathepsinB"/>
    <property type="match status" value="1"/>
</dbReference>
<evidence type="ECO:0000313" key="11">
    <source>
        <dbReference type="Proteomes" id="UP001219518"/>
    </source>
</evidence>
<evidence type="ECO:0000256" key="4">
    <source>
        <dbReference type="ARBA" id="ARBA00022801"/>
    </source>
</evidence>
<dbReference type="SUPFAM" id="SSF54001">
    <property type="entry name" value="Cysteine proteinases"/>
    <property type="match status" value="1"/>
</dbReference>
<proteinExistence type="inferred from homology"/>
<dbReference type="Proteomes" id="UP001219518">
    <property type="component" value="Unassembled WGS sequence"/>
</dbReference>
<dbReference type="Pfam" id="PF00112">
    <property type="entry name" value="Peptidase_C1"/>
    <property type="match status" value="2"/>
</dbReference>
<dbReference type="InterPro" id="IPR025661">
    <property type="entry name" value="Pept_asp_AS"/>
</dbReference>
<keyword evidence="4" id="KW-0378">Hydrolase</keyword>
<dbReference type="InterPro" id="IPR038765">
    <property type="entry name" value="Papain-like_cys_pep_sf"/>
</dbReference>
<sequence length="433" mass="47772">MKLTFLLLAALLGLAAAHVAMPHHPLSDAAIDHLNSQKSTWKAGRNFSPDISMKYIKRLLGARRGPRPKELEPPKLKMTEKHLQAGSIPKEFDARKQWPNCPTINEIRDQGSCSSSWAIGAVGAMSDRICIASKGLDQVHLSAQDLLTCCDTCDTWSERVTAATAARSTGPGGTAQGKIPMMPIGTNALFLWAEYLCPWAAPKPMGSSHSQPMGITCPLAGTIAHSQLAYRNALPIGNLPIETYAYGITMGSHESPWEFYPGWTHYGIVTGGNYNTSQGCLDYTIAPCEHHTTGDRQPCDGERGRLPICEQRCQKKSGIYYPSDLHFGRNYYWVSGVKNIQRELMTNGPLEVEFKVYADFPNYKSGVYHYLSGKNMGSHAARLIGWGEENGTPYWLIANSWNSDWGDNGFFKIRRGTDECGIESHVVGGLPRY</sequence>
<keyword evidence="6" id="KW-0865">Zymogen</keyword>
<keyword evidence="7" id="KW-1015">Disulfide bond</keyword>
<dbReference type="PANTHER" id="PTHR12411">
    <property type="entry name" value="CYSTEINE PROTEASE FAMILY C1-RELATED"/>
    <property type="match status" value="1"/>
</dbReference>
<reference evidence="10" key="1">
    <citation type="submission" date="2021-07" db="EMBL/GenBank/DDBJ databases">
        <authorList>
            <person name="Catto M.A."/>
            <person name="Jacobson A."/>
            <person name="Kennedy G."/>
            <person name="Labadie P."/>
            <person name="Hunt B.G."/>
            <person name="Srinivasan R."/>
        </authorList>
    </citation>
    <scope>NUCLEOTIDE SEQUENCE</scope>
    <source>
        <strain evidence="10">PL_HMW_Pooled</strain>
        <tissue evidence="10">Head</tissue>
    </source>
</reference>
<feature type="signal peptide" evidence="8">
    <location>
        <begin position="1"/>
        <end position="17"/>
    </location>
</feature>
<evidence type="ECO:0000313" key="10">
    <source>
        <dbReference type="EMBL" id="KAK3931462.1"/>
    </source>
</evidence>
<feature type="chain" id="PRO_5041947502" evidence="8">
    <location>
        <begin position="18"/>
        <end position="433"/>
    </location>
</feature>
<evidence type="ECO:0000256" key="2">
    <source>
        <dbReference type="ARBA" id="ARBA00022670"/>
    </source>
</evidence>
<keyword evidence="5" id="KW-0788">Thiol protease</keyword>
<dbReference type="SMART" id="SM00645">
    <property type="entry name" value="Pept_C1"/>
    <property type="match status" value="1"/>
</dbReference>
<dbReference type="FunFam" id="3.90.70.10:FF:000031">
    <property type="entry name" value="Cathepsin B"/>
    <property type="match status" value="1"/>
</dbReference>
<evidence type="ECO:0000256" key="1">
    <source>
        <dbReference type="ARBA" id="ARBA00008455"/>
    </source>
</evidence>